<reference evidence="1" key="1">
    <citation type="submission" date="2023-07" db="EMBL/GenBank/DDBJ databases">
        <title>Black Yeasts Isolated from many extreme environments.</title>
        <authorList>
            <person name="Coleine C."/>
            <person name="Stajich J.E."/>
            <person name="Selbmann L."/>
        </authorList>
    </citation>
    <scope>NUCLEOTIDE SEQUENCE</scope>
    <source>
        <strain evidence="1">CCFEE 5714</strain>
    </source>
</reference>
<accession>A0ACC3NWA0</accession>
<dbReference type="EMBL" id="JAUTXU010000008">
    <property type="protein sequence ID" value="KAK3723747.1"/>
    <property type="molecule type" value="Genomic_DNA"/>
</dbReference>
<proteinExistence type="predicted"/>
<comment type="caution">
    <text evidence="1">The sequence shown here is derived from an EMBL/GenBank/DDBJ whole genome shotgun (WGS) entry which is preliminary data.</text>
</comment>
<protein>
    <submittedName>
        <fullName evidence="1">Uncharacterized protein</fullName>
    </submittedName>
</protein>
<evidence type="ECO:0000313" key="2">
    <source>
        <dbReference type="Proteomes" id="UP001281147"/>
    </source>
</evidence>
<gene>
    <name evidence="1" type="ORF">LTR37_001628</name>
</gene>
<keyword evidence="2" id="KW-1185">Reference proteome</keyword>
<evidence type="ECO:0000313" key="1">
    <source>
        <dbReference type="EMBL" id="KAK3723747.1"/>
    </source>
</evidence>
<dbReference type="Proteomes" id="UP001281147">
    <property type="component" value="Unassembled WGS sequence"/>
</dbReference>
<sequence length="281" mass="31567">MADLGLGEELDQETLASNGTGTEFRGSDDSTSHEEDLVHGEVEDQDDDNEAYEDDNDGECPGCSNCQLPETEEQRHARWIEENKRSVTEGTGYDRDEVIAIVTAFYEPGQERYRLSCMIAPYTHLLDYRNAELQEAVAKGEQMAKDASFIPPLETFPELAVPLTSGKAYGDYLMLDTTDGSVGPYKIAIAAFQPTYSADDPRAWREECDSPTKPLKEYLDDLKTQLEQLERVAYIDGSEHTVLYPPEAEDTAEKVKSIYKAHGWPSGFRRDECRAALVKWD</sequence>
<name>A0ACC3NWA0_9PEZI</name>
<organism evidence="1 2">
    <name type="scientific">Vermiconidia calcicola</name>
    <dbReference type="NCBI Taxonomy" id="1690605"/>
    <lineage>
        <taxon>Eukaryota</taxon>
        <taxon>Fungi</taxon>
        <taxon>Dikarya</taxon>
        <taxon>Ascomycota</taxon>
        <taxon>Pezizomycotina</taxon>
        <taxon>Dothideomycetes</taxon>
        <taxon>Dothideomycetidae</taxon>
        <taxon>Mycosphaerellales</taxon>
        <taxon>Extremaceae</taxon>
        <taxon>Vermiconidia</taxon>
    </lineage>
</organism>